<evidence type="ECO:0000256" key="6">
    <source>
        <dbReference type="ARBA" id="ARBA00022490"/>
    </source>
</evidence>
<dbReference type="InterPro" id="IPR042377">
    <property type="entry name" value="GSDME"/>
</dbReference>
<dbReference type="OrthoDB" id="8815334at2759"/>
<dbReference type="GO" id="GO:0005886">
    <property type="term" value="C:plasma membrane"/>
    <property type="evidence" value="ECO:0007669"/>
    <property type="project" value="UniProtKB-SubCell"/>
</dbReference>
<evidence type="ECO:0000256" key="3">
    <source>
        <dbReference type="ARBA" id="ARBA00009279"/>
    </source>
</evidence>
<proteinExistence type="inferred from homology"/>
<dbReference type="GO" id="GO:0012501">
    <property type="term" value="P:programmed cell death"/>
    <property type="evidence" value="ECO:0007669"/>
    <property type="project" value="UniProtKB-KW"/>
</dbReference>
<keyword evidence="8" id="KW-0812">Transmembrane</keyword>
<dbReference type="Ensembl" id="ENSSFAT00005046666.1">
    <property type="protein sequence ID" value="ENSSFAP00005045095.1"/>
    <property type="gene ID" value="ENSSFAG00005022115.1"/>
</dbReference>
<evidence type="ECO:0000259" key="13">
    <source>
        <dbReference type="Pfam" id="PF17708"/>
    </source>
</evidence>
<dbReference type="InterPro" id="IPR040460">
    <property type="entry name" value="Gasdermin_pore"/>
</dbReference>
<keyword evidence="9" id="KW-0472">Membrane</keyword>
<evidence type="ECO:0000313" key="15">
    <source>
        <dbReference type="Proteomes" id="UP000472267"/>
    </source>
</evidence>
<keyword evidence="10" id="KW-0564">Palmitate</keyword>
<evidence type="ECO:0000256" key="4">
    <source>
        <dbReference type="ARBA" id="ARBA00022452"/>
    </source>
</evidence>
<evidence type="ECO:0000259" key="12">
    <source>
        <dbReference type="Pfam" id="PF04598"/>
    </source>
</evidence>
<dbReference type="FunCoup" id="A0A672IWH2">
    <property type="interactions" value="1040"/>
</dbReference>
<keyword evidence="5" id="KW-1003">Cell membrane</keyword>
<dbReference type="InterPro" id="IPR041263">
    <property type="entry name" value="Gasdermin_PUB"/>
</dbReference>
<evidence type="ECO:0000313" key="14">
    <source>
        <dbReference type="Ensembl" id="ENSSFAP00005045095.1"/>
    </source>
</evidence>
<evidence type="ECO:0000256" key="8">
    <source>
        <dbReference type="ARBA" id="ARBA00022692"/>
    </source>
</evidence>
<evidence type="ECO:0000256" key="10">
    <source>
        <dbReference type="ARBA" id="ARBA00023139"/>
    </source>
</evidence>
<dbReference type="PANTHER" id="PTHR15207">
    <property type="entry name" value="NONSYNDROMIC HEARING IMPAIRMENT PROTEIN"/>
    <property type="match status" value="1"/>
</dbReference>
<evidence type="ECO:0008006" key="16">
    <source>
        <dbReference type="Google" id="ProtNLM"/>
    </source>
</evidence>
<dbReference type="Proteomes" id="UP000472267">
    <property type="component" value="Chromosome 11"/>
</dbReference>
<protein>
    <recommendedName>
        <fullName evidence="16">Gasdermin Eb</fullName>
    </recommendedName>
</protein>
<evidence type="ECO:0000256" key="7">
    <source>
        <dbReference type="ARBA" id="ARBA00022590"/>
    </source>
</evidence>
<evidence type="ECO:0000256" key="1">
    <source>
        <dbReference type="ARBA" id="ARBA00004496"/>
    </source>
</evidence>
<feature type="domain" description="Gasdermin PUB" evidence="13">
    <location>
        <begin position="259"/>
        <end position="400"/>
    </location>
</feature>
<keyword evidence="15" id="KW-1185">Reference proteome</keyword>
<accession>A0A672IWH2</accession>
<keyword evidence="4" id="KW-1134">Transmembrane beta strand</keyword>
<dbReference type="AlphaFoldDB" id="A0A672IWH2"/>
<name>A0A672IWH2_SALFA</name>
<dbReference type="Pfam" id="PF17708">
    <property type="entry name" value="Gasdermin_C"/>
    <property type="match status" value="1"/>
</dbReference>
<reference evidence="14" key="1">
    <citation type="submission" date="2019-06" db="EMBL/GenBank/DDBJ databases">
        <authorList>
            <consortium name="Wellcome Sanger Institute Data Sharing"/>
        </authorList>
    </citation>
    <scope>NUCLEOTIDE SEQUENCE [LARGE SCALE GENOMIC DNA]</scope>
</reference>
<organism evidence="14 15">
    <name type="scientific">Salarias fasciatus</name>
    <name type="common">Jewelled blenny</name>
    <name type="synonym">Blennius fasciatus</name>
    <dbReference type="NCBI Taxonomy" id="181472"/>
    <lineage>
        <taxon>Eukaryota</taxon>
        <taxon>Metazoa</taxon>
        <taxon>Chordata</taxon>
        <taxon>Craniata</taxon>
        <taxon>Vertebrata</taxon>
        <taxon>Euteleostomi</taxon>
        <taxon>Actinopterygii</taxon>
        <taxon>Neopterygii</taxon>
        <taxon>Teleostei</taxon>
        <taxon>Neoteleostei</taxon>
        <taxon>Acanthomorphata</taxon>
        <taxon>Ovalentaria</taxon>
        <taxon>Blenniimorphae</taxon>
        <taxon>Blenniiformes</taxon>
        <taxon>Blennioidei</taxon>
        <taxon>Blenniidae</taxon>
        <taxon>Salariinae</taxon>
        <taxon>Salarias</taxon>
    </lineage>
</organism>
<dbReference type="GO" id="GO:0005737">
    <property type="term" value="C:cytoplasm"/>
    <property type="evidence" value="ECO:0007669"/>
    <property type="project" value="UniProtKB-SubCell"/>
</dbReference>
<keyword evidence="6" id="KW-0963">Cytoplasm</keyword>
<keyword evidence="7" id="KW-1210">Necrosis</keyword>
<evidence type="ECO:0000256" key="2">
    <source>
        <dbReference type="ARBA" id="ARBA00004651"/>
    </source>
</evidence>
<dbReference type="InParanoid" id="A0A672IWH2"/>
<gene>
    <name evidence="14" type="primary">gsdmeb</name>
</gene>
<dbReference type="PANTHER" id="PTHR15207:SF3">
    <property type="entry name" value="DEAFNESS, AUTOSOMAL DOMINANT 5-RELATED"/>
    <property type="match status" value="1"/>
</dbReference>
<feature type="domain" description="Gasdermin pore forming" evidence="12">
    <location>
        <begin position="1"/>
        <end position="241"/>
    </location>
</feature>
<dbReference type="OMA" id="EMTNDCL"/>
<reference evidence="14" key="3">
    <citation type="submission" date="2025-09" db="UniProtKB">
        <authorList>
            <consortium name="Ensembl"/>
        </authorList>
    </citation>
    <scope>IDENTIFICATION</scope>
</reference>
<evidence type="ECO:0000256" key="5">
    <source>
        <dbReference type="ARBA" id="ARBA00022475"/>
    </source>
</evidence>
<reference evidence="14" key="2">
    <citation type="submission" date="2025-08" db="UniProtKB">
        <authorList>
            <consortium name="Ensembl"/>
        </authorList>
    </citation>
    <scope>IDENTIFICATION</scope>
</reference>
<sequence length="463" mass="50319">MFSVATRNFVEEVDRGGALIPVCSLNEPISALSVVVKRKGFWFWQRPKYQPTDFNLSDLLAGDAPIKPDVIETDFIKYSGTFGDNLQGSINASFINNSVNVAGKDSSKLQSSFGSLKKEEVDVQKLLRACKGRVLDMSHCLIQQVKEKPRRICVIVKERIVTTQPCSVIEEVQQGGHCGGNCSPKISKFLLKENASLSKDSNVSMEIPPKTTIAYAVIELEIRHDGHFELCLVSDVRGGFEVDGPVKMEPLSSSGAQNSLQQELDNLKDHFQVLSGLPAATRSALLQLLSQLMQNRAAVSALQHTLEQVCLDKKPDLSDLKVTESQQQNIKSIVELLEQSGREDPAQGGPATSVLTAFHLLTSTLEELPDDGLAVLGMCCSPEALHTLERLVQCVSGSGETPQGGAELTQDIFEKTRHLFAVSNVSLKKEGSMLKTEITPQPGHLPLVVCMAVTSLASLARGV</sequence>
<keyword evidence="11" id="KW-0449">Lipoprotein</keyword>
<comment type="similarity">
    <text evidence="3">Belongs to the gasdermin family.</text>
</comment>
<dbReference type="Pfam" id="PF04598">
    <property type="entry name" value="Gasdermin"/>
    <property type="match status" value="1"/>
</dbReference>
<evidence type="ECO:0000256" key="9">
    <source>
        <dbReference type="ARBA" id="ARBA00023136"/>
    </source>
</evidence>
<comment type="subcellular location">
    <subcellularLocation>
        <location evidence="2">Cell membrane</location>
        <topology evidence="2">Multi-pass membrane protein</topology>
    </subcellularLocation>
    <subcellularLocation>
        <location evidence="1">Cytoplasm</location>
    </subcellularLocation>
</comment>
<evidence type="ECO:0000256" key="11">
    <source>
        <dbReference type="ARBA" id="ARBA00023288"/>
    </source>
</evidence>